<organism evidence="1 2">
    <name type="scientific">Araneus ventricosus</name>
    <name type="common">Orbweaver spider</name>
    <name type="synonym">Epeira ventricosa</name>
    <dbReference type="NCBI Taxonomy" id="182803"/>
    <lineage>
        <taxon>Eukaryota</taxon>
        <taxon>Metazoa</taxon>
        <taxon>Ecdysozoa</taxon>
        <taxon>Arthropoda</taxon>
        <taxon>Chelicerata</taxon>
        <taxon>Arachnida</taxon>
        <taxon>Araneae</taxon>
        <taxon>Araneomorphae</taxon>
        <taxon>Entelegynae</taxon>
        <taxon>Araneoidea</taxon>
        <taxon>Araneidae</taxon>
        <taxon>Araneus</taxon>
    </lineage>
</organism>
<proteinExistence type="predicted"/>
<dbReference type="OrthoDB" id="7789720at2759"/>
<comment type="caution">
    <text evidence="1">The sequence shown here is derived from an EMBL/GenBank/DDBJ whole genome shotgun (WGS) entry which is preliminary data.</text>
</comment>
<reference evidence="1 2" key="1">
    <citation type="journal article" date="2019" name="Sci. Rep.">
        <title>Orb-weaving spider Araneus ventricosus genome elucidates the spidroin gene catalogue.</title>
        <authorList>
            <person name="Kono N."/>
            <person name="Nakamura H."/>
            <person name="Ohtoshi R."/>
            <person name="Moran D.A.P."/>
            <person name="Shinohara A."/>
            <person name="Yoshida Y."/>
            <person name="Fujiwara M."/>
            <person name="Mori M."/>
            <person name="Tomita M."/>
            <person name="Arakawa K."/>
        </authorList>
    </citation>
    <scope>NUCLEOTIDE SEQUENCE [LARGE SCALE GENOMIC DNA]</scope>
</reference>
<dbReference type="EMBL" id="BGPR01002190">
    <property type="protein sequence ID" value="GBM69343.1"/>
    <property type="molecule type" value="Genomic_DNA"/>
</dbReference>
<name>A0A4Y2HVN7_ARAVE</name>
<dbReference type="Proteomes" id="UP000499080">
    <property type="component" value="Unassembled WGS sequence"/>
</dbReference>
<sequence length="124" mass="14033">MGAEIKAPLGTCPYCFHIRGQIYHMVSPLCSNERNRPGYGQLYLFHSSEASHDATSVILQSTDSLLNNDEILTFLFGRYVSAPEVMWRLDEFSLSENSHEIMRLAVHLLNQQQVVEAKCNDNAT</sequence>
<protein>
    <submittedName>
        <fullName evidence="1">Uncharacterized protein</fullName>
    </submittedName>
</protein>
<accession>A0A4Y2HVN7</accession>
<keyword evidence="2" id="KW-1185">Reference proteome</keyword>
<evidence type="ECO:0000313" key="1">
    <source>
        <dbReference type="EMBL" id="GBM69343.1"/>
    </source>
</evidence>
<gene>
    <name evidence="1" type="ORF">AVEN_155766_1</name>
</gene>
<dbReference type="AlphaFoldDB" id="A0A4Y2HVN7"/>
<evidence type="ECO:0000313" key="2">
    <source>
        <dbReference type="Proteomes" id="UP000499080"/>
    </source>
</evidence>